<dbReference type="EMBL" id="JAGIOL010000001">
    <property type="protein sequence ID" value="MBP2436793.1"/>
    <property type="molecule type" value="Genomic_DNA"/>
</dbReference>
<evidence type="ECO:0000256" key="6">
    <source>
        <dbReference type="ARBA" id="ARBA00022777"/>
    </source>
</evidence>
<evidence type="ECO:0000256" key="5">
    <source>
        <dbReference type="ARBA" id="ARBA00022741"/>
    </source>
</evidence>
<comment type="caution">
    <text evidence="11">The sequence shown here is derived from an EMBL/GenBank/DDBJ whole genome shotgun (WGS) entry which is preliminary data.</text>
</comment>
<keyword evidence="6 11" id="KW-0418">Kinase</keyword>
<evidence type="ECO:0000313" key="12">
    <source>
        <dbReference type="Proteomes" id="UP001519362"/>
    </source>
</evidence>
<gene>
    <name evidence="11" type="ORF">JOF34_001379</name>
</gene>
<keyword evidence="9" id="KW-0472">Membrane</keyword>
<evidence type="ECO:0000313" key="11">
    <source>
        <dbReference type="EMBL" id="MBP2436793.1"/>
    </source>
</evidence>
<evidence type="ECO:0000256" key="1">
    <source>
        <dbReference type="ARBA" id="ARBA00000085"/>
    </source>
</evidence>
<keyword evidence="9" id="KW-0812">Transmembrane</keyword>
<dbReference type="Gene3D" id="1.20.5.1930">
    <property type="match status" value="1"/>
</dbReference>
<feature type="domain" description="Signal transduction histidine kinase subgroup 3 dimerisation and phosphoacceptor" evidence="10">
    <location>
        <begin position="188"/>
        <end position="246"/>
    </location>
</feature>
<keyword evidence="5" id="KW-0547">Nucleotide-binding</keyword>
<name>A0ABS4ZIE0_9MICO</name>
<evidence type="ECO:0000256" key="3">
    <source>
        <dbReference type="ARBA" id="ARBA00022553"/>
    </source>
</evidence>
<dbReference type="Pfam" id="PF07730">
    <property type="entry name" value="HisKA_3"/>
    <property type="match status" value="1"/>
</dbReference>
<dbReference type="InterPro" id="IPR036890">
    <property type="entry name" value="HATPase_C_sf"/>
</dbReference>
<comment type="catalytic activity">
    <reaction evidence="1">
        <text>ATP + protein L-histidine = ADP + protein N-phospho-L-histidine.</text>
        <dbReference type="EC" id="2.7.13.3"/>
    </reaction>
</comment>
<evidence type="ECO:0000259" key="10">
    <source>
        <dbReference type="Pfam" id="PF07730"/>
    </source>
</evidence>
<protein>
    <recommendedName>
        <fullName evidence="2">histidine kinase</fullName>
        <ecNumber evidence="2">2.7.13.3</ecNumber>
    </recommendedName>
</protein>
<keyword evidence="3" id="KW-0597">Phosphoprotein</keyword>
<feature type="transmembrane region" description="Helical" evidence="9">
    <location>
        <begin position="66"/>
        <end position="89"/>
    </location>
</feature>
<dbReference type="GO" id="GO:0016301">
    <property type="term" value="F:kinase activity"/>
    <property type="evidence" value="ECO:0007669"/>
    <property type="project" value="UniProtKB-KW"/>
</dbReference>
<feature type="transmembrane region" description="Helical" evidence="9">
    <location>
        <begin position="101"/>
        <end position="130"/>
    </location>
</feature>
<keyword evidence="7" id="KW-0067">ATP-binding</keyword>
<dbReference type="CDD" id="cd16917">
    <property type="entry name" value="HATPase_UhpB-NarQ-NarX-like"/>
    <property type="match status" value="1"/>
</dbReference>
<keyword evidence="8" id="KW-0902">Two-component regulatory system</keyword>
<proteinExistence type="predicted"/>
<keyword evidence="4" id="KW-0808">Transferase</keyword>
<keyword evidence="12" id="KW-1185">Reference proteome</keyword>
<dbReference type="PANTHER" id="PTHR24421">
    <property type="entry name" value="NITRATE/NITRITE SENSOR PROTEIN NARX-RELATED"/>
    <property type="match status" value="1"/>
</dbReference>
<dbReference type="Gene3D" id="3.30.565.10">
    <property type="entry name" value="Histidine kinase-like ATPase, C-terminal domain"/>
    <property type="match status" value="1"/>
</dbReference>
<dbReference type="EC" id="2.7.13.3" evidence="2"/>
<dbReference type="InterPro" id="IPR050482">
    <property type="entry name" value="Sensor_HK_TwoCompSys"/>
</dbReference>
<sequence>MSHIRSAIERFAEVLRLDSAPPLNRAEGVTSVLTLFAVLVVGGVMISSDPEVTLTQAVFDRLLTVLFLTFFFSPTLAIALFAVAMAASFPLDVSGEAFSALAIATGAVTRLGSPLLMMMFSVLLMVSAAGVTLNQSSADPPMVALGLLIAAAAGSFGLVLRTVRSREHTFNIHLETQAAAFRDARREERLMLADELHDVIAHDLTAIAMQARVMDHETDPVLRAQTQQEIGDSARRALHDLRRLIAREEMEQPSTRADGLQDTVESTALALRTAGHRVQTDICFEHPLPRLIDVTLSRVLRESTTNVMKHSDPGCVSIRVVADSEAISLEIRNTLGRPISRNIPSGGYGTVRLNERVTLMGGQFSSQAHEKEWVATATIPLI</sequence>
<accession>A0ABS4ZIE0</accession>
<evidence type="ECO:0000256" key="9">
    <source>
        <dbReference type="SAM" id="Phobius"/>
    </source>
</evidence>
<feature type="transmembrane region" description="Helical" evidence="9">
    <location>
        <begin position="26"/>
        <end position="46"/>
    </location>
</feature>
<evidence type="ECO:0000256" key="8">
    <source>
        <dbReference type="ARBA" id="ARBA00023012"/>
    </source>
</evidence>
<dbReference type="Proteomes" id="UP001519362">
    <property type="component" value="Unassembled WGS sequence"/>
</dbReference>
<dbReference type="InterPro" id="IPR011712">
    <property type="entry name" value="Sig_transdc_His_kin_sub3_dim/P"/>
</dbReference>
<reference evidence="11 12" key="1">
    <citation type="submission" date="2021-03" db="EMBL/GenBank/DDBJ databases">
        <title>Sequencing the genomes of 1000 actinobacteria strains.</title>
        <authorList>
            <person name="Klenk H.-P."/>
        </authorList>
    </citation>
    <scope>NUCLEOTIDE SEQUENCE [LARGE SCALE GENOMIC DNA]</scope>
    <source>
        <strain evidence="11 12">DSM 24221</strain>
    </source>
</reference>
<evidence type="ECO:0000256" key="7">
    <source>
        <dbReference type="ARBA" id="ARBA00022840"/>
    </source>
</evidence>
<organism evidence="11 12">
    <name type="scientific">Microbacterium amylolyticum</name>
    <dbReference type="NCBI Taxonomy" id="936337"/>
    <lineage>
        <taxon>Bacteria</taxon>
        <taxon>Bacillati</taxon>
        <taxon>Actinomycetota</taxon>
        <taxon>Actinomycetes</taxon>
        <taxon>Micrococcales</taxon>
        <taxon>Microbacteriaceae</taxon>
        <taxon>Microbacterium</taxon>
    </lineage>
</organism>
<dbReference type="PANTHER" id="PTHR24421:SF10">
    <property type="entry name" value="NITRATE_NITRITE SENSOR PROTEIN NARQ"/>
    <property type="match status" value="1"/>
</dbReference>
<feature type="transmembrane region" description="Helical" evidence="9">
    <location>
        <begin position="142"/>
        <end position="160"/>
    </location>
</feature>
<keyword evidence="9" id="KW-1133">Transmembrane helix</keyword>
<evidence type="ECO:0000256" key="4">
    <source>
        <dbReference type="ARBA" id="ARBA00022679"/>
    </source>
</evidence>
<evidence type="ECO:0000256" key="2">
    <source>
        <dbReference type="ARBA" id="ARBA00012438"/>
    </source>
</evidence>
<dbReference type="SUPFAM" id="SSF55874">
    <property type="entry name" value="ATPase domain of HSP90 chaperone/DNA topoisomerase II/histidine kinase"/>
    <property type="match status" value="1"/>
</dbReference>
<dbReference type="RefSeq" id="WP_165135512.1">
    <property type="nucleotide sequence ID" value="NZ_CP049253.1"/>
</dbReference>